<evidence type="ECO:0000313" key="6">
    <source>
        <dbReference type="EMBL" id="CAF4454493.1"/>
    </source>
</evidence>
<dbReference type="EMBL" id="CAJNYU010001305">
    <property type="protein sequence ID" value="CAF3426522.1"/>
    <property type="molecule type" value="Genomic_DNA"/>
</dbReference>
<dbReference type="Proteomes" id="UP000663869">
    <property type="component" value="Unassembled WGS sequence"/>
</dbReference>
<proteinExistence type="predicted"/>
<dbReference type="Proteomes" id="UP000663862">
    <property type="component" value="Unassembled WGS sequence"/>
</dbReference>
<evidence type="ECO:0000313" key="4">
    <source>
        <dbReference type="EMBL" id="CAF3484160.1"/>
    </source>
</evidence>
<dbReference type="EMBL" id="CAJOBQ010000032">
    <property type="protein sequence ID" value="CAF4223806.1"/>
    <property type="molecule type" value="Genomic_DNA"/>
</dbReference>
<dbReference type="Proteomes" id="UP000663848">
    <property type="component" value="Unassembled WGS sequence"/>
</dbReference>
<keyword evidence="2" id="KW-0732">Signal</keyword>
<organism evidence="5 7">
    <name type="scientific">Rotaria socialis</name>
    <dbReference type="NCBI Taxonomy" id="392032"/>
    <lineage>
        <taxon>Eukaryota</taxon>
        <taxon>Metazoa</taxon>
        <taxon>Spiralia</taxon>
        <taxon>Gnathifera</taxon>
        <taxon>Rotifera</taxon>
        <taxon>Eurotatoria</taxon>
        <taxon>Bdelloidea</taxon>
        <taxon>Philodinida</taxon>
        <taxon>Philodinidae</taxon>
        <taxon>Rotaria</taxon>
    </lineage>
</organism>
<evidence type="ECO:0000256" key="2">
    <source>
        <dbReference type="SAM" id="SignalP"/>
    </source>
</evidence>
<evidence type="ECO:0000313" key="3">
    <source>
        <dbReference type="EMBL" id="CAF3426522.1"/>
    </source>
</evidence>
<reference evidence="5" key="1">
    <citation type="submission" date="2021-02" db="EMBL/GenBank/DDBJ databases">
        <authorList>
            <person name="Nowell W R."/>
        </authorList>
    </citation>
    <scope>NUCLEOTIDE SEQUENCE</scope>
</reference>
<dbReference type="EMBL" id="CAJOBR010000045">
    <property type="protein sequence ID" value="CAF4454493.1"/>
    <property type="molecule type" value="Genomic_DNA"/>
</dbReference>
<evidence type="ECO:0000313" key="7">
    <source>
        <dbReference type="Proteomes" id="UP000663862"/>
    </source>
</evidence>
<feature type="signal peptide" evidence="2">
    <location>
        <begin position="1"/>
        <end position="18"/>
    </location>
</feature>
<protein>
    <recommendedName>
        <fullName evidence="8">DOMON domain-containing protein</fullName>
    </recommendedName>
</protein>
<keyword evidence="1" id="KW-0812">Transmembrane</keyword>
<dbReference type="EMBL" id="CAJNYT010002646">
    <property type="protein sequence ID" value="CAF3484160.1"/>
    <property type="molecule type" value="Genomic_DNA"/>
</dbReference>
<dbReference type="AlphaFoldDB" id="A0A820CI34"/>
<feature type="transmembrane region" description="Helical" evidence="1">
    <location>
        <begin position="387"/>
        <end position="412"/>
    </location>
</feature>
<evidence type="ECO:0008006" key="8">
    <source>
        <dbReference type="Google" id="ProtNLM"/>
    </source>
</evidence>
<gene>
    <name evidence="3" type="ORF">FME351_LOCUS11416</name>
    <name evidence="4" type="ORF">GRG538_LOCUS16544</name>
    <name evidence="6" type="ORF">QYT958_LOCUS902</name>
    <name evidence="5" type="ORF">TSG867_LOCUS1449</name>
</gene>
<keyword evidence="1" id="KW-1133">Transmembrane helix</keyword>
<accession>A0A820CI34</accession>
<keyword evidence="1" id="KW-0472">Membrane</keyword>
<feature type="chain" id="PRO_5036236617" description="DOMON domain-containing protein" evidence="2">
    <location>
        <begin position="19"/>
        <end position="459"/>
    </location>
</feature>
<name>A0A820CI34_9BILA</name>
<evidence type="ECO:0000256" key="1">
    <source>
        <dbReference type="SAM" id="Phobius"/>
    </source>
</evidence>
<dbReference type="Proteomes" id="UP000663872">
    <property type="component" value="Unassembled WGS sequence"/>
</dbReference>
<sequence length="459" mass="52423">MKPSSFIFNLFVIGSVISSSISNTDKCAGRWQTTDQLNIKFTLDWQIFPTTNLIVIEFRTNLLEKGFWYAFGLSSSLDNPAAGLVYALRWSENDNQSFWDIYNVTESNITIVKQNGSSLVRFQRVSSSGILTVRPIFDFTSLINEQQCLYFVYMRGRFSGDIPLIPNETVFNQSLCITCSQYESASTNVHATTQDTTTDLTIIQNSSIESIDISTTNDLNLLNEQLSTSTSYLSSPSNLRTEFKFLWFGRIINRLWSDDYSNLDSRLSLNLRFNLQDLFLSLIRHNSSFSFLCNQFELYSLQSGSILFASNITLISSLSENQTINIIEKLIKIVKDAEDFNLNFDLSAHHIKRANEILQIDELFKKFSAIAHHDRVKQAEIDTALHLLFGCIVSIGCLIILIATLLCLYGYYKCRRRQLRLITERQTLKFKHDTNSYTWLGQQPSISSSSPYLIQSTSI</sequence>
<comment type="caution">
    <text evidence="5">The sequence shown here is derived from an EMBL/GenBank/DDBJ whole genome shotgun (WGS) entry which is preliminary data.</text>
</comment>
<evidence type="ECO:0000313" key="5">
    <source>
        <dbReference type="EMBL" id="CAF4223806.1"/>
    </source>
</evidence>